<reference evidence="2" key="1">
    <citation type="journal article" date="2020" name="mSystems">
        <title>Genome- and Community-Level Interaction Insights into Carbon Utilization and Element Cycling Functions of Hydrothermarchaeota in Hydrothermal Sediment.</title>
        <authorList>
            <person name="Zhou Z."/>
            <person name="Liu Y."/>
            <person name="Xu W."/>
            <person name="Pan J."/>
            <person name="Luo Z.H."/>
            <person name="Li M."/>
        </authorList>
    </citation>
    <scope>NUCLEOTIDE SEQUENCE [LARGE SCALE GENOMIC DNA]</scope>
    <source>
        <strain evidence="2">HyVt-233</strain>
    </source>
</reference>
<keyword evidence="1" id="KW-1133">Transmembrane helix</keyword>
<dbReference type="PROSITE" id="PS00409">
    <property type="entry name" value="PROKAR_NTER_METHYL"/>
    <property type="match status" value="1"/>
</dbReference>
<dbReference type="EMBL" id="DRBS01000322">
    <property type="protein sequence ID" value="HDD44923.1"/>
    <property type="molecule type" value="Genomic_DNA"/>
</dbReference>
<dbReference type="Proteomes" id="UP000886289">
    <property type="component" value="Unassembled WGS sequence"/>
</dbReference>
<dbReference type="AlphaFoldDB" id="A0A7C0U3U1"/>
<protein>
    <submittedName>
        <fullName evidence="2">Type II secretion system protein</fullName>
    </submittedName>
</protein>
<keyword evidence="1" id="KW-0812">Transmembrane</keyword>
<evidence type="ECO:0000313" key="2">
    <source>
        <dbReference type="EMBL" id="HDD44923.1"/>
    </source>
</evidence>
<comment type="caution">
    <text evidence="2">The sequence shown here is derived from an EMBL/GenBank/DDBJ whole genome shotgun (WGS) entry which is preliminary data.</text>
</comment>
<accession>A0A7C0U3U1</accession>
<name>A0A7C0U3U1_DESA2</name>
<dbReference type="Pfam" id="PF07963">
    <property type="entry name" value="N_methyl"/>
    <property type="match status" value="1"/>
</dbReference>
<dbReference type="InterPro" id="IPR012902">
    <property type="entry name" value="N_methyl_site"/>
</dbReference>
<organism evidence="2">
    <name type="scientific">Desulfofervidus auxilii</name>
    <dbReference type="NCBI Taxonomy" id="1621989"/>
    <lineage>
        <taxon>Bacteria</taxon>
        <taxon>Pseudomonadati</taxon>
        <taxon>Thermodesulfobacteriota</taxon>
        <taxon>Candidatus Desulfofervidia</taxon>
        <taxon>Candidatus Desulfofervidales</taxon>
        <taxon>Candidatus Desulfofervidaceae</taxon>
        <taxon>Candidatus Desulfofervidus</taxon>
    </lineage>
</organism>
<gene>
    <name evidence="2" type="ORF">ENG63_08715</name>
</gene>
<feature type="transmembrane region" description="Helical" evidence="1">
    <location>
        <begin position="12"/>
        <end position="33"/>
    </location>
</feature>
<keyword evidence="1" id="KW-0472">Membrane</keyword>
<sequence length="115" mass="13527">MGINKLKKGFTLLEVLIALSITSILLIVLIYSLNYYLKLIQEQEIATIAYFLAKEKMSEIKNNPVKTKGFFLEPYKDYAYATYIYPLNQDFYEIGVIVKKGKYEFKIKEFIFKKN</sequence>
<proteinExistence type="predicted"/>
<evidence type="ECO:0000256" key="1">
    <source>
        <dbReference type="SAM" id="Phobius"/>
    </source>
</evidence>
<dbReference type="NCBIfam" id="TIGR02532">
    <property type="entry name" value="IV_pilin_GFxxxE"/>
    <property type="match status" value="1"/>
</dbReference>